<proteinExistence type="predicted"/>
<dbReference type="AlphaFoldDB" id="A0A835XIH0"/>
<accession>A0A835XIH0</accession>
<organism evidence="2 3">
    <name type="scientific">Edaphochlamys debaryana</name>
    <dbReference type="NCBI Taxonomy" id="47281"/>
    <lineage>
        <taxon>Eukaryota</taxon>
        <taxon>Viridiplantae</taxon>
        <taxon>Chlorophyta</taxon>
        <taxon>core chlorophytes</taxon>
        <taxon>Chlorophyceae</taxon>
        <taxon>CS clade</taxon>
        <taxon>Chlamydomonadales</taxon>
        <taxon>Chlamydomonadales incertae sedis</taxon>
        <taxon>Edaphochlamys</taxon>
    </lineage>
</organism>
<dbReference type="OrthoDB" id="562334at2759"/>
<comment type="subcellular location">
    <subcellularLocation>
        <location evidence="1">Cytoplasm</location>
        <location evidence="1">Cytoskeleton</location>
        <location evidence="1">Cilium axoneme</location>
    </subcellularLocation>
</comment>
<protein>
    <submittedName>
        <fullName evidence="2">Uncharacterized protein</fullName>
    </submittedName>
</protein>
<dbReference type="EMBL" id="JAEHOE010000197">
    <property type="protein sequence ID" value="KAG2482916.1"/>
    <property type="molecule type" value="Genomic_DNA"/>
</dbReference>
<evidence type="ECO:0000313" key="3">
    <source>
        <dbReference type="Proteomes" id="UP000612055"/>
    </source>
</evidence>
<comment type="caution">
    <text evidence="2">The sequence shown here is derived from an EMBL/GenBank/DDBJ whole genome shotgun (WGS) entry which is preliminary data.</text>
</comment>
<dbReference type="InterPro" id="IPR032675">
    <property type="entry name" value="LRR_dom_sf"/>
</dbReference>
<keyword evidence="3" id="KW-1185">Reference proteome</keyword>
<evidence type="ECO:0000313" key="2">
    <source>
        <dbReference type="EMBL" id="KAG2482916.1"/>
    </source>
</evidence>
<reference evidence="2" key="1">
    <citation type="journal article" date="2020" name="bioRxiv">
        <title>Comparative genomics of Chlamydomonas.</title>
        <authorList>
            <person name="Craig R.J."/>
            <person name="Hasan A.R."/>
            <person name="Ness R.W."/>
            <person name="Keightley P.D."/>
        </authorList>
    </citation>
    <scope>NUCLEOTIDE SEQUENCE</scope>
    <source>
        <strain evidence="2">CCAP 11/70</strain>
    </source>
</reference>
<name>A0A835XIH0_9CHLO</name>
<dbReference type="Gene3D" id="3.80.10.10">
    <property type="entry name" value="Ribonuclease Inhibitor"/>
    <property type="match status" value="1"/>
</dbReference>
<gene>
    <name evidence="2" type="ORF">HYH03_018195</name>
</gene>
<dbReference type="Proteomes" id="UP000612055">
    <property type="component" value="Unassembled WGS sequence"/>
</dbReference>
<dbReference type="SUPFAM" id="SSF52058">
    <property type="entry name" value="L domain-like"/>
    <property type="match status" value="1"/>
</dbReference>
<dbReference type="GO" id="GO:0005930">
    <property type="term" value="C:axoneme"/>
    <property type="evidence" value="ECO:0007669"/>
    <property type="project" value="UniProtKB-SubCell"/>
</dbReference>
<sequence length="487" mass="51066">MLLPHRLRLLRVFTDVSRLASLPTTELHADAGVLAAEAAPRLVATAFPQLESLTVWYAAGVDEALTAALQQLLGTGAGGEAQEALLPRLRYLSIHRLGTAVSDYAPLPPALAASLRGATQLRLLRLDFKLRRSTLAESLAPLVGLESLQLGKTSAPFLSTLLQPLTALTALRFSLPGVLRPDAGLSSLTRLAELTVAEATIDVSTLSRLGCLTKLECGALCAPGPAGAAGPGPIAAAARTWDLPPQLAEVKLTSQPPEALPALRAPKALARWDVFLALKEGTHYGEDGALLPEAEAALCRAAGMLGSADPDMVVTVEGRRLLPVGGRAEVGPGRRNHTPWLEAVRQAGVASLELNGIALSHQDMETLSRCTALKALGLGRTSYPPSALPKLGRLPALECLGLDCGSWVAEAAGAGPVLEPPPRITGALLALCADDRWAGRKVEVRLYHDPALSNGVKAQLASVVTSLQEELRGLGVDGKRLRLEAYV</sequence>
<evidence type="ECO:0000256" key="1">
    <source>
        <dbReference type="ARBA" id="ARBA00004430"/>
    </source>
</evidence>